<accession>F4PQG8</accession>
<name>F4PQG8_CACFS</name>
<feature type="region of interest" description="Disordered" evidence="3">
    <location>
        <begin position="123"/>
        <end position="258"/>
    </location>
</feature>
<dbReference type="GeneID" id="14874438"/>
<comment type="similarity">
    <text evidence="1 2">Belongs to the NPR3 family.</text>
</comment>
<dbReference type="AlphaFoldDB" id="F4PQG8"/>
<dbReference type="GO" id="GO:0034198">
    <property type="term" value="P:cellular response to amino acid starvation"/>
    <property type="evidence" value="ECO:0007669"/>
    <property type="project" value="TreeGrafter"/>
</dbReference>
<dbReference type="GO" id="GO:0038202">
    <property type="term" value="P:TORC1 signaling"/>
    <property type="evidence" value="ECO:0007669"/>
    <property type="project" value="TreeGrafter"/>
</dbReference>
<evidence type="ECO:0000256" key="2">
    <source>
        <dbReference type="RuleBase" id="RU368069"/>
    </source>
</evidence>
<proteinExistence type="inferred from homology"/>
<evidence type="ECO:0000313" key="5">
    <source>
        <dbReference type="EMBL" id="EGG22631.1"/>
    </source>
</evidence>
<gene>
    <name evidence="5" type="ORF">DFA_04761</name>
</gene>
<feature type="compositionally biased region" description="Polar residues" evidence="3">
    <location>
        <begin position="591"/>
        <end position="601"/>
    </location>
</feature>
<feature type="compositionally biased region" description="Basic residues" evidence="3">
    <location>
        <begin position="171"/>
        <end position="190"/>
    </location>
</feature>
<evidence type="ECO:0000256" key="3">
    <source>
        <dbReference type="SAM" id="MobiDB-lite"/>
    </source>
</evidence>
<dbReference type="OrthoDB" id="18648at2759"/>
<evidence type="ECO:0000256" key="1">
    <source>
        <dbReference type="ARBA" id="ARBA00010546"/>
    </source>
</evidence>
<feature type="compositionally biased region" description="Polar residues" evidence="3">
    <location>
        <begin position="63"/>
        <end position="76"/>
    </location>
</feature>
<evidence type="ECO:0000313" key="6">
    <source>
        <dbReference type="Proteomes" id="UP000007797"/>
    </source>
</evidence>
<dbReference type="GO" id="GO:0010508">
    <property type="term" value="P:positive regulation of autophagy"/>
    <property type="evidence" value="ECO:0007669"/>
    <property type="project" value="TreeGrafter"/>
</dbReference>
<sequence length="673" mass="76617">MLLGVIFVVHTSIGGDKLMFRYPAVTRGKVSDETMMAFRQQHPMMTPGSSGSKGAGSGGGGSNENDGLNQDQTSSAKSNITKDIYSIYNLSSEIITPILIPKPTLCDQAFELTIENTKFIGHPTVLDEDSEEEEDDSEDDSSDDHHKKHNGGGKHKSSRDGLKRSGNNRKSNQKKHGHHHHHHHHHHRKLNNSSNSNISDRENQSPSNCNDKLILNNSTNSTTSSSSSIHNNNINNNNNNNSNNNPSQQQQQQKKNNNSSDEITLFNIVFVLTSRSGDLNLKLDDSLKRLALKIASALQHEQDRCNYITKQAHEMMTIRDAWLTEHTLDTISADEKPNHEELTNRILRASRLAREIKDIYHGLKEDRVVSMRINGWVNLNLNIINPDYYPEYPIRPYHALLPFAATDDDSIPIPPSDISPALLRLLEVAKPTKNFRDLQMETDLPLAQIYRLASHLVYWRKAKIINMMTKNNVYVLNPRNSNDLVDLGNKFSTLFPEFKFQDILFRFSTARPLAEHISKIHQNYYVVFLQIVGWLLQHDLIVQLHTYVHLMIMTPLHLSHPNNNNGSVNSQNSSSGGNAGSFNNNNNSSSPQNHLYQSTPFPLMPSQSQPHEIAFFEKIDDNTKSYQLFKRLCPYFRGLHHLEEIMWRENISRDDLSKILKKYKSVLIQITHE</sequence>
<dbReference type="KEGG" id="dfa:DFA_04761"/>
<protein>
    <submittedName>
        <fullName evidence="5">UPF0171 family protein</fullName>
    </submittedName>
</protein>
<organism evidence="5 6">
    <name type="scientific">Cavenderia fasciculata</name>
    <name type="common">Slime mold</name>
    <name type="synonym">Dictyostelium fasciculatum</name>
    <dbReference type="NCBI Taxonomy" id="261658"/>
    <lineage>
        <taxon>Eukaryota</taxon>
        <taxon>Amoebozoa</taxon>
        <taxon>Evosea</taxon>
        <taxon>Eumycetozoa</taxon>
        <taxon>Dictyostelia</taxon>
        <taxon>Acytosteliales</taxon>
        <taxon>Cavenderiaceae</taxon>
        <taxon>Cavenderia</taxon>
    </lineage>
</organism>
<dbReference type="Pfam" id="PF03666">
    <property type="entry name" value="NPR3"/>
    <property type="match status" value="2"/>
</dbReference>
<feature type="region of interest" description="Disordered" evidence="3">
    <location>
        <begin position="42"/>
        <end position="76"/>
    </location>
</feature>
<keyword evidence="6" id="KW-1185">Reference proteome</keyword>
<reference evidence="6" key="1">
    <citation type="journal article" date="2011" name="Genome Res.">
        <title>Phylogeny-wide analysis of social amoeba genomes highlights ancient origins for complex intercellular communication.</title>
        <authorList>
            <person name="Heidel A.J."/>
            <person name="Lawal H.M."/>
            <person name="Felder M."/>
            <person name="Schilde C."/>
            <person name="Helps N.R."/>
            <person name="Tunggal B."/>
            <person name="Rivero F."/>
            <person name="John U."/>
            <person name="Schleicher M."/>
            <person name="Eichinger L."/>
            <person name="Platzer M."/>
            <person name="Noegel A.A."/>
            <person name="Schaap P."/>
            <person name="Gloeckner G."/>
        </authorList>
    </citation>
    <scope>NUCLEOTIDE SEQUENCE [LARGE SCALE GENOMIC DNA]</scope>
    <source>
        <strain evidence="6">SH3</strain>
    </source>
</reference>
<dbReference type="RefSeq" id="XP_004360482.1">
    <property type="nucleotide sequence ID" value="XM_004360425.1"/>
</dbReference>
<feature type="compositionally biased region" description="Low complexity" evidence="3">
    <location>
        <begin position="216"/>
        <end position="258"/>
    </location>
</feature>
<feature type="region of interest" description="Disordered" evidence="3">
    <location>
        <begin position="563"/>
        <end position="601"/>
    </location>
</feature>
<dbReference type="InterPro" id="IPR005365">
    <property type="entry name" value="Npr3"/>
</dbReference>
<dbReference type="Proteomes" id="UP000007797">
    <property type="component" value="Unassembled WGS sequence"/>
</dbReference>
<dbReference type="InterPro" id="IPR056603">
    <property type="entry name" value="HTH_NPRL3"/>
</dbReference>
<dbReference type="Pfam" id="PF24064">
    <property type="entry name" value="HTH_NPRL3"/>
    <property type="match status" value="1"/>
</dbReference>
<feature type="domain" description="GATOR1 complex protein NPRL3 C-terminal HTH" evidence="4">
    <location>
        <begin position="624"/>
        <end position="668"/>
    </location>
</feature>
<dbReference type="STRING" id="1054147.F4PQG8"/>
<dbReference type="PANTHER" id="PTHR13153:SF5">
    <property type="entry name" value="GATOR COMPLEX PROTEIN NPRL3"/>
    <property type="match status" value="1"/>
</dbReference>
<dbReference type="OMA" id="CNLAFRY"/>
<dbReference type="PANTHER" id="PTHR13153">
    <property type="entry name" value="CGTHBA PROTEIN -14 GENE PROTEIN"/>
    <property type="match status" value="1"/>
</dbReference>
<feature type="compositionally biased region" description="Acidic residues" evidence="3">
    <location>
        <begin position="126"/>
        <end position="142"/>
    </location>
</feature>
<dbReference type="EMBL" id="GL883009">
    <property type="protein sequence ID" value="EGG22631.1"/>
    <property type="molecule type" value="Genomic_DNA"/>
</dbReference>
<dbReference type="GO" id="GO:1904262">
    <property type="term" value="P:negative regulation of TORC1 signaling"/>
    <property type="evidence" value="ECO:0007669"/>
    <property type="project" value="TreeGrafter"/>
</dbReference>
<feature type="compositionally biased region" description="Basic residues" evidence="3">
    <location>
        <begin position="146"/>
        <end position="157"/>
    </location>
</feature>
<feature type="compositionally biased region" description="Polar residues" evidence="3">
    <location>
        <begin position="191"/>
        <end position="210"/>
    </location>
</feature>
<feature type="compositionally biased region" description="Low complexity" evidence="3">
    <location>
        <begin position="563"/>
        <end position="590"/>
    </location>
</feature>
<dbReference type="GO" id="GO:1990130">
    <property type="term" value="C:GATOR1 complex"/>
    <property type="evidence" value="ECO:0007669"/>
    <property type="project" value="TreeGrafter"/>
</dbReference>
<feature type="compositionally biased region" description="Gly residues" evidence="3">
    <location>
        <begin position="51"/>
        <end position="62"/>
    </location>
</feature>
<evidence type="ECO:0000259" key="4">
    <source>
        <dbReference type="Pfam" id="PF24064"/>
    </source>
</evidence>